<dbReference type="AlphaFoldDB" id="A0A6J4IHI1"/>
<gene>
    <name evidence="2" type="ORF">AVDCRST_MAG56-2063</name>
</gene>
<name>A0A6J4IHI1_9SPHI</name>
<dbReference type="EMBL" id="CADCTQ010000185">
    <property type="protein sequence ID" value="CAA9252960.1"/>
    <property type="molecule type" value="Genomic_DNA"/>
</dbReference>
<accession>A0A6J4IHI1</accession>
<feature type="non-terminal residue" evidence="2">
    <location>
        <position position="1"/>
    </location>
</feature>
<feature type="region of interest" description="Disordered" evidence="1">
    <location>
        <begin position="41"/>
        <end position="65"/>
    </location>
</feature>
<sequence length="65" mass="7259">CNVPPRVPPDCTSSGCLTERRSGPVPVPARLRAGRCLWRSTSGATSRSSFPSRWTFRRSGTQRRR</sequence>
<evidence type="ECO:0000313" key="2">
    <source>
        <dbReference type="EMBL" id="CAA9252960.1"/>
    </source>
</evidence>
<proteinExistence type="predicted"/>
<feature type="compositionally biased region" description="Polar residues" evidence="1">
    <location>
        <begin position="41"/>
        <end position="52"/>
    </location>
</feature>
<reference evidence="2" key="1">
    <citation type="submission" date="2020-02" db="EMBL/GenBank/DDBJ databases">
        <authorList>
            <person name="Meier V. D."/>
        </authorList>
    </citation>
    <scope>NUCLEOTIDE SEQUENCE</scope>
    <source>
        <strain evidence="2">AVDCRST_MAG56</strain>
    </source>
</reference>
<feature type="non-terminal residue" evidence="2">
    <location>
        <position position="65"/>
    </location>
</feature>
<organism evidence="2">
    <name type="scientific">uncultured Cytophagales bacterium</name>
    <dbReference type="NCBI Taxonomy" id="158755"/>
    <lineage>
        <taxon>Bacteria</taxon>
        <taxon>Pseudomonadati</taxon>
        <taxon>Bacteroidota</taxon>
        <taxon>Sphingobacteriia</taxon>
        <taxon>Sphingobacteriales</taxon>
        <taxon>environmental samples</taxon>
    </lineage>
</organism>
<feature type="region of interest" description="Disordered" evidence="1">
    <location>
        <begin position="1"/>
        <end position="21"/>
    </location>
</feature>
<evidence type="ECO:0000256" key="1">
    <source>
        <dbReference type="SAM" id="MobiDB-lite"/>
    </source>
</evidence>
<protein>
    <submittedName>
        <fullName evidence="2">Uncharacterized protein</fullName>
    </submittedName>
</protein>